<reference evidence="1 2" key="1">
    <citation type="submission" date="2020-05" db="EMBL/GenBank/DDBJ databases">
        <title>MicrobeNet Type strains.</title>
        <authorList>
            <person name="Nicholson A.C."/>
        </authorList>
    </citation>
    <scope>NUCLEOTIDE SEQUENCE [LARGE SCALE GENOMIC DNA]</scope>
    <source>
        <strain evidence="1 2">JCM 3224</strain>
    </source>
</reference>
<dbReference type="Pfam" id="PF13279">
    <property type="entry name" value="4HBT_2"/>
    <property type="match status" value="1"/>
</dbReference>
<dbReference type="AlphaFoldDB" id="A0A849CDG0"/>
<proteinExistence type="predicted"/>
<organism evidence="1 2">
    <name type="scientific">Nocardia uniformis</name>
    <dbReference type="NCBI Taxonomy" id="53432"/>
    <lineage>
        <taxon>Bacteria</taxon>
        <taxon>Bacillati</taxon>
        <taxon>Actinomycetota</taxon>
        <taxon>Actinomycetes</taxon>
        <taxon>Mycobacteriales</taxon>
        <taxon>Nocardiaceae</taxon>
        <taxon>Nocardia</taxon>
    </lineage>
</organism>
<dbReference type="InterPro" id="IPR029069">
    <property type="entry name" value="HotDog_dom_sf"/>
</dbReference>
<comment type="caution">
    <text evidence="1">The sequence shown here is derived from an EMBL/GenBank/DDBJ whole genome shotgun (WGS) entry which is preliminary data.</text>
</comment>
<dbReference type="SUPFAM" id="SSF54637">
    <property type="entry name" value="Thioesterase/thiol ester dehydrase-isomerase"/>
    <property type="match status" value="1"/>
</dbReference>
<evidence type="ECO:0000313" key="2">
    <source>
        <dbReference type="Proteomes" id="UP000586827"/>
    </source>
</evidence>
<gene>
    <name evidence="1" type="ORF">HLB23_30840</name>
</gene>
<dbReference type="Gene3D" id="3.10.129.10">
    <property type="entry name" value="Hotdog Thioesterase"/>
    <property type="match status" value="1"/>
</dbReference>
<dbReference type="Proteomes" id="UP000586827">
    <property type="component" value="Unassembled WGS sequence"/>
</dbReference>
<dbReference type="CDD" id="cd00586">
    <property type="entry name" value="4HBT"/>
    <property type="match status" value="1"/>
</dbReference>
<dbReference type="EMBL" id="JABELX010000013">
    <property type="protein sequence ID" value="NNH74197.1"/>
    <property type="molecule type" value="Genomic_DNA"/>
</dbReference>
<dbReference type="PANTHER" id="PTHR31793:SF24">
    <property type="entry name" value="LONG-CHAIN ACYL-COA THIOESTERASE FADM"/>
    <property type="match status" value="1"/>
</dbReference>
<accession>A0A849CDG0</accession>
<dbReference type="InterPro" id="IPR050563">
    <property type="entry name" value="4-hydroxybenzoyl-CoA_TE"/>
</dbReference>
<protein>
    <submittedName>
        <fullName evidence="1">Acyl-CoA thioesterase</fullName>
    </submittedName>
</protein>
<evidence type="ECO:0000313" key="1">
    <source>
        <dbReference type="EMBL" id="NNH74197.1"/>
    </source>
</evidence>
<dbReference type="PANTHER" id="PTHR31793">
    <property type="entry name" value="4-HYDROXYBENZOYL-COA THIOESTERASE FAMILY MEMBER"/>
    <property type="match status" value="1"/>
</dbReference>
<keyword evidence="2" id="KW-1185">Reference proteome</keyword>
<sequence length="156" mass="17057">MSEPFQIRIDVRISDIDPQLHVTSAAYQQFADHSRYECVQAAGVSVDELLRDGLGPVNLEAVIKYHRELRVGDYVTVTCAWVWGAGKTYRVENTLRRADGELAATLSYVCGLLDLKQRKLIANPAAEWAARATDPTVLGLECAPEGVSVASQPPCA</sequence>
<name>A0A849CDG0_9NOCA</name>
<dbReference type="GO" id="GO:0047617">
    <property type="term" value="F:fatty acyl-CoA hydrolase activity"/>
    <property type="evidence" value="ECO:0007669"/>
    <property type="project" value="TreeGrafter"/>
</dbReference>